<reference evidence="1 2" key="1">
    <citation type="journal article" date="2015" name="Genome Biol.">
        <title>Comparative genomics of Steinernema reveals deeply conserved gene regulatory networks.</title>
        <authorList>
            <person name="Dillman A.R."/>
            <person name="Macchietto M."/>
            <person name="Porter C.F."/>
            <person name="Rogers A."/>
            <person name="Williams B."/>
            <person name="Antoshechkin I."/>
            <person name="Lee M.M."/>
            <person name="Goodwin Z."/>
            <person name="Lu X."/>
            <person name="Lewis E.E."/>
            <person name="Goodrich-Blair H."/>
            <person name="Stock S.P."/>
            <person name="Adams B.J."/>
            <person name="Sternberg P.W."/>
            <person name="Mortazavi A."/>
        </authorList>
    </citation>
    <scope>NUCLEOTIDE SEQUENCE [LARGE SCALE GENOMIC DNA]</scope>
    <source>
        <strain evidence="1 2">ALL</strain>
    </source>
</reference>
<sequence length="87" mass="9739">MTLLIAVVSSYPFLWQPAMPENRSIRLYPQVQRAGMFHVAGFNEREKKSKRSRCLINAGLSQGCDMSDIIFANQQANKFSSFAGPGK</sequence>
<dbReference type="OrthoDB" id="5809253at2759"/>
<evidence type="ECO:0000313" key="1">
    <source>
        <dbReference type="EMBL" id="TKR70082.1"/>
    </source>
</evidence>
<gene>
    <name evidence="1" type="ORF">L596_022150</name>
</gene>
<protein>
    <submittedName>
        <fullName evidence="1">Uncharacterized protein</fullName>
    </submittedName>
</protein>
<reference evidence="1 2" key="2">
    <citation type="journal article" date="2019" name="G3 (Bethesda)">
        <title>Hybrid Assembly of the Genome of the Entomopathogenic Nematode Steinernema carpocapsae Identifies the X-Chromosome.</title>
        <authorList>
            <person name="Serra L."/>
            <person name="Macchietto M."/>
            <person name="Macias-Munoz A."/>
            <person name="McGill C.J."/>
            <person name="Rodriguez I.M."/>
            <person name="Rodriguez B."/>
            <person name="Murad R."/>
            <person name="Mortazavi A."/>
        </authorList>
    </citation>
    <scope>NUCLEOTIDE SEQUENCE [LARGE SCALE GENOMIC DNA]</scope>
    <source>
        <strain evidence="1 2">ALL</strain>
    </source>
</reference>
<dbReference type="Proteomes" id="UP000298663">
    <property type="component" value="Unassembled WGS sequence"/>
</dbReference>
<name>A0A4U5ML90_STECR</name>
<dbReference type="EMBL" id="AZBU02000007">
    <property type="protein sequence ID" value="TKR70082.1"/>
    <property type="molecule type" value="Genomic_DNA"/>
</dbReference>
<comment type="caution">
    <text evidence="1">The sequence shown here is derived from an EMBL/GenBank/DDBJ whole genome shotgun (WGS) entry which is preliminary data.</text>
</comment>
<organism evidence="1 2">
    <name type="scientific">Steinernema carpocapsae</name>
    <name type="common">Entomopathogenic nematode</name>
    <dbReference type="NCBI Taxonomy" id="34508"/>
    <lineage>
        <taxon>Eukaryota</taxon>
        <taxon>Metazoa</taxon>
        <taxon>Ecdysozoa</taxon>
        <taxon>Nematoda</taxon>
        <taxon>Chromadorea</taxon>
        <taxon>Rhabditida</taxon>
        <taxon>Tylenchina</taxon>
        <taxon>Panagrolaimomorpha</taxon>
        <taxon>Strongyloidoidea</taxon>
        <taxon>Steinernematidae</taxon>
        <taxon>Steinernema</taxon>
    </lineage>
</organism>
<keyword evidence="2" id="KW-1185">Reference proteome</keyword>
<accession>A0A4U5ML90</accession>
<evidence type="ECO:0000313" key="2">
    <source>
        <dbReference type="Proteomes" id="UP000298663"/>
    </source>
</evidence>
<dbReference type="AlphaFoldDB" id="A0A4U5ML90"/>
<proteinExistence type="predicted"/>